<keyword evidence="1" id="KW-0812">Transmembrane</keyword>
<dbReference type="AlphaFoldDB" id="A0A8B6GPG3"/>
<sequence>MQKLINCTHILFTGMEKQLVFKITAIVFLLAGFLLRSSADMSKVKNCDIQCPKINIPRGCLAEDFIVLDGTMCRSCDIDLCLILEWPPKVSVPYCPNSNCKHHHVPERCILRRFKKINMLTLCRDCDIDVCKRSPKTNVNTNTTNELKVRPLCPRLHCKLTGIPMACLMPSYEIINGQRCRRCDEDVCRHPPALRIHSKRHVRY</sequence>
<gene>
    <name evidence="2" type="ORF">MGAL_10B050583</name>
</gene>
<organism evidence="2 3">
    <name type="scientific">Mytilus galloprovincialis</name>
    <name type="common">Mediterranean mussel</name>
    <dbReference type="NCBI Taxonomy" id="29158"/>
    <lineage>
        <taxon>Eukaryota</taxon>
        <taxon>Metazoa</taxon>
        <taxon>Spiralia</taxon>
        <taxon>Lophotrochozoa</taxon>
        <taxon>Mollusca</taxon>
        <taxon>Bivalvia</taxon>
        <taxon>Autobranchia</taxon>
        <taxon>Pteriomorphia</taxon>
        <taxon>Mytilida</taxon>
        <taxon>Mytiloidea</taxon>
        <taxon>Mytilidae</taxon>
        <taxon>Mytilinae</taxon>
        <taxon>Mytilus</taxon>
    </lineage>
</organism>
<feature type="transmembrane region" description="Helical" evidence="1">
    <location>
        <begin position="19"/>
        <end position="35"/>
    </location>
</feature>
<comment type="caution">
    <text evidence="2">The sequence shown here is derived from an EMBL/GenBank/DDBJ whole genome shotgun (WGS) entry which is preliminary data.</text>
</comment>
<reference evidence="2" key="1">
    <citation type="submission" date="2018-11" db="EMBL/GenBank/DDBJ databases">
        <authorList>
            <person name="Alioto T."/>
            <person name="Alioto T."/>
        </authorList>
    </citation>
    <scope>NUCLEOTIDE SEQUENCE</scope>
</reference>
<protein>
    <submittedName>
        <fullName evidence="2">Uncharacterized protein</fullName>
    </submittedName>
</protein>
<dbReference type="OrthoDB" id="6051189at2759"/>
<keyword evidence="3" id="KW-1185">Reference proteome</keyword>
<evidence type="ECO:0000313" key="3">
    <source>
        <dbReference type="Proteomes" id="UP000596742"/>
    </source>
</evidence>
<accession>A0A8B6GPG3</accession>
<evidence type="ECO:0000313" key="2">
    <source>
        <dbReference type="EMBL" id="VDI66963.1"/>
    </source>
</evidence>
<dbReference type="EMBL" id="UYJE01008757">
    <property type="protein sequence ID" value="VDI66963.1"/>
    <property type="molecule type" value="Genomic_DNA"/>
</dbReference>
<dbReference type="Proteomes" id="UP000596742">
    <property type="component" value="Unassembled WGS sequence"/>
</dbReference>
<name>A0A8B6GPG3_MYTGA</name>
<keyword evidence="1" id="KW-0472">Membrane</keyword>
<proteinExistence type="predicted"/>
<keyword evidence="1" id="KW-1133">Transmembrane helix</keyword>
<evidence type="ECO:0000256" key="1">
    <source>
        <dbReference type="SAM" id="Phobius"/>
    </source>
</evidence>